<feature type="chain" id="PRO_5019009418" description="Secreted protein" evidence="1">
    <location>
        <begin position="24"/>
        <end position="116"/>
    </location>
</feature>
<evidence type="ECO:0000256" key="1">
    <source>
        <dbReference type="SAM" id="SignalP"/>
    </source>
</evidence>
<gene>
    <name evidence="2" type="ORF">EGW08_000433</name>
</gene>
<dbReference type="Proteomes" id="UP000271974">
    <property type="component" value="Unassembled WGS sequence"/>
</dbReference>
<proteinExistence type="predicted"/>
<comment type="caution">
    <text evidence="2">The sequence shown here is derived from an EMBL/GenBank/DDBJ whole genome shotgun (WGS) entry which is preliminary data.</text>
</comment>
<evidence type="ECO:0000313" key="2">
    <source>
        <dbReference type="EMBL" id="RUS91862.1"/>
    </source>
</evidence>
<name>A0A433UDP0_ELYCH</name>
<evidence type="ECO:0008006" key="4">
    <source>
        <dbReference type="Google" id="ProtNLM"/>
    </source>
</evidence>
<sequence length="116" mass="13620">MHSVLSFLLTICVCMISTRYTSYIRTFLRYTDLISLSHRTVYNQRYFPYISLSYLQIVILTKSRQQSQANLFKNIQTDQTSLHTFSQSNQFRTSDLSSFIIRQRQPVFVSSSGLNK</sequence>
<evidence type="ECO:0000313" key="3">
    <source>
        <dbReference type="Proteomes" id="UP000271974"/>
    </source>
</evidence>
<reference evidence="2 3" key="1">
    <citation type="submission" date="2019-01" db="EMBL/GenBank/DDBJ databases">
        <title>A draft genome assembly of the solar-powered sea slug Elysia chlorotica.</title>
        <authorList>
            <person name="Cai H."/>
            <person name="Li Q."/>
            <person name="Fang X."/>
            <person name="Li J."/>
            <person name="Curtis N.E."/>
            <person name="Altenburger A."/>
            <person name="Shibata T."/>
            <person name="Feng M."/>
            <person name="Maeda T."/>
            <person name="Schwartz J.A."/>
            <person name="Shigenobu S."/>
            <person name="Lundholm N."/>
            <person name="Nishiyama T."/>
            <person name="Yang H."/>
            <person name="Hasebe M."/>
            <person name="Li S."/>
            <person name="Pierce S.K."/>
            <person name="Wang J."/>
        </authorList>
    </citation>
    <scope>NUCLEOTIDE SEQUENCE [LARGE SCALE GENOMIC DNA]</scope>
    <source>
        <strain evidence="2">EC2010</strain>
        <tissue evidence="2">Whole organism of an adult</tissue>
    </source>
</reference>
<dbReference type="AlphaFoldDB" id="A0A433UDP0"/>
<protein>
    <recommendedName>
        <fullName evidence="4">Secreted protein</fullName>
    </recommendedName>
</protein>
<feature type="signal peptide" evidence="1">
    <location>
        <begin position="1"/>
        <end position="23"/>
    </location>
</feature>
<keyword evidence="3" id="KW-1185">Reference proteome</keyword>
<organism evidence="2 3">
    <name type="scientific">Elysia chlorotica</name>
    <name type="common">Eastern emerald elysia</name>
    <name type="synonym">Sea slug</name>
    <dbReference type="NCBI Taxonomy" id="188477"/>
    <lineage>
        <taxon>Eukaryota</taxon>
        <taxon>Metazoa</taxon>
        <taxon>Spiralia</taxon>
        <taxon>Lophotrochozoa</taxon>
        <taxon>Mollusca</taxon>
        <taxon>Gastropoda</taxon>
        <taxon>Heterobranchia</taxon>
        <taxon>Euthyneura</taxon>
        <taxon>Panpulmonata</taxon>
        <taxon>Sacoglossa</taxon>
        <taxon>Placobranchoidea</taxon>
        <taxon>Plakobranchidae</taxon>
        <taxon>Elysia</taxon>
    </lineage>
</organism>
<accession>A0A433UDP0</accession>
<dbReference type="EMBL" id="RQTK01000005">
    <property type="protein sequence ID" value="RUS91862.1"/>
    <property type="molecule type" value="Genomic_DNA"/>
</dbReference>
<keyword evidence="1" id="KW-0732">Signal</keyword>